<feature type="transmembrane region" description="Helical" evidence="6">
    <location>
        <begin position="289"/>
        <end position="308"/>
    </location>
</feature>
<dbReference type="PANTHER" id="PTHR35007:SF1">
    <property type="entry name" value="PILUS ASSEMBLY PROTEIN"/>
    <property type="match status" value="1"/>
</dbReference>
<dbReference type="EMBL" id="SJST01000001">
    <property type="protein sequence ID" value="TCD16184.1"/>
    <property type="molecule type" value="Genomic_DNA"/>
</dbReference>
<reference evidence="8 9" key="1">
    <citation type="journal article" date="2015" name="Antonie Van Leeuwenhoek">
        <title>Oricola cellulosilytica gen. nov., sp. nov., a cellulose-degrading bacterium of the family Phyllobacteriaceae isolated from surface seashore water, and emended descriptions of Mesorhizobium loti and Phyllobacterium myrsinacearum.</title>
        <authorList>
            <person name="Hameed A."/>
            <person name="Shahina M."/>
            <person name="Lai W.A."/>
            <person name="Lin S.Y."/>
            <person name="Young L.S."/>
            <person name="Liu Y.C."/>
            <person name="Hsu Y.H."/>
            <person name="Young C.C."/>
        </authorList>
    </citation>
    <scope>NUCLEOTIDE SEQUENCE [LARGE SCALE GENOMIC DNA]</scope>
    <source>
        <strain evidence="8 9">KCTC 52183</strain>
    </source>
</reference>
<evidence type="ECO:0000256" key="1">
    <source>
        <dbReference type="ARBA" id="ARBA00004651"/>
    </source>
</evidence>
<evidence type="ECO:0000313" key="8">
    <source>
        <dbReference type="EMBL" id="TCD16184.1"/>
    </source>
</evidence>
<feature type="transmembrane region" description="Helical" evidence="6">
    <location>
        <begin position="6"/>
        <end position="26"/>
    </location>
</feature>
<dbReference type="RefSeq" id="WP_131564826.1">
    <property type="nucleotide sequence ID" value="NZ_JAINFK010000001.1"/>
</dbReference>
<keyword evidence="9" id="KW-1185">Reference proteome</keyword>
<dbReference type="InterPro" id="IPR018076">
    <property type="entry name" value="T2SS_GspF_dom"/>
</dbReference>
<keyword evidence="2" id="KW-1003">Cell membrane</keyword>
<evidence type="ECO:0000256" key="5">
    <source>
        <dbReference type="ARBA" id="ARBA00023136"/>
    </source>
</evidence>
<feature type="transmembrane region" description="Helical" evidence="6">
    <location>
        <begin position="114"/>
        <end position="132"/>
    </location>
</feature>
<keyword evidence="5 6" id="KW-0472">Membrane</keyword>
<evidence type="ECO:0000259" key="7">
    <source>
        <dbReference type="Pfam" id="PF00482"/>
    </source>
</evidence>
<keyword evidence="3 6" id="KW-0812">Transmembrane</keyword>
<dbReference type="InterPro" id="IPR042094">
    <property type="entry name" value="T2SS_GspF_sf"/>
</dbReference>
<dbReference type="Gene3D" id="1.20.81.30">
    <property type="entry name" value="Type II secretion system (T2SS), domain F"/>
    <property type="match status" value="1"/>
</dbReference>
<proteinExistence type="predicted"/>
<feature type="domain" description="Type II secretion system protein GspF" evidence="7">
    <location>
        <begin position="149"/>
        <end position="272"/>
    </location>
</feature>
<sequence length="316" mass="35427">MSLPFIYFTVFLFTIIFLDTVIRLAATGIARRRYINYRVKLLEGNADRKQIYERMLKERSVRYGEDDSLSMTLARYFAQANIRTGKTRLVLYVVSIFVLFLLAADYLLANPALVLVAALVGPAGVVTIYVSVRRSRRIKHFLVQLPDAIDVMIRSLAAGHPLPSSVSLVAREMPDPIGSEFGIMADEMTYGTDIDAATRNMVVRVGAEDLNFLAISLSVQRGSGGNLTEILKNLSDMLRKRTMMKAKIRAISAEGRWTAWFMLGFPFYLYGIINFLAPTYFDPIWESGYGTLVVTAGLGIMTVGMLVVRKLVNFDF</sequence>
<gene>
    <name evidence="8" type="ORF">E0D97_01755</name>
</gene>
<name>A0A4R0PHC3_9HYPH</name>
<keyword evidence="4 6" id="KW-1133">Transmembrane helix</keyword>
<feature type="transmembrane region" description="Helical" evidence="6">
    <location>
        <begin position="257"/>
        <end position="277"/>
    </location>
</feature>
<dbReference type="Proteomes" id="UP000291301">
    <property type="component" value="Unassembled WGS sequence"/>
</dbReference>
<evidence type="ECO:0000256" key="6">
    <source>
        <dbReference type="SAM" id="Phobius"/>
    </source>
</evidence>
<evidence type="ECO:0000256" key="2">
    <source>
        <dbReference type="ARBA" id="ARBA00022475"/>
    </source>
</evidence>
<comment type="caution">
    <text evidence="8">The sequence shown here is derived from an EMBL/GenBank/DDBJ whole genome shotgun (WGS) entry which is preliminary data.</text>
</comment>
<protein>
    <submittedName>
        <fullName evidence="8">Type II secretion system F family protein</fullName>
    </submittedName>
</protein>
<organism evidence="8 9">
    <name type="scientific">Oricola cellulosilytica</name>
    <dbReference type="NCBI Taxonomy" id="1429082"/>
    <lineage>
        <taxon>Bacteria</taxon>
        <taxon>Pseudomonadati</taxon>
        <taxon>Pseudomonadota</taxon>
        <taxon>Alphaproteobacteria</taxon>
        <taxon>Hyphomicrobiales</taxon>
        <taxon>Ahrensiaceae</taxon>
        <taxon>Oricola</taxon>
    </lineage>
</organism>
<dbReference type="Pfam" id="PF00482">
    <property type="entry name" value="T2SSF"/>
    <property type="match status" value="1"/>
</dbReference>
<evidence type="ECO:0000256" key="3">
    <source>
        <dbReference type="ARBA" id="ARBA00022692"/>
    </source>
</evidence>
<dbReference type="OrthoDB" id="9803381at2"/>
<accession>A0A4R0PHC3</accession>
<feature type="transmembrane region" description="Helical" evidence="6">
    <location>
        <begin position="89"/>
        <end position="108"/>
    </location>
</feature>
<evidence type="ECO:0000313" key="9">
    <source>
        <dbReference type="Proteomes" id="UP000291301"/>
    </source>
</evidence>
<comment type="subcellular location">
    <subcellularLocation>
        <location evidence="1">Cell membrane</location>
        <topology evidence="1">Multi-pass membrane protein</topology>
    </subcellularLocation>
</comment>
<dbReference type="GO" id="GO:0005886">
    <property type="term" value="C:plasma membrane"/>
    <property type="evidence" value="ECO:0007669"/>
    <property type="project" value="UniProtKB-SubCell"/>
</dbReference>
<evidence type="ECO:0000256" key="4">
    <source>
        <dbReference type="ARBA" id="ARBA00022989"/>
    </source>
</evidence>
<dbReference type="AlphaFoldDB" id="A0A4R0PHC3"/>
<dbReference type="PANTHER" id="PTHR35007">
    <property type="entry name" value="INTEGRAL MEMBRANE PROTEIN-RELATED"/>
    <property type="match status" value="1"/>
</dbReference>